<dbReference type="EMBL" id="JAPDDP010000099">
    <property type="protein sequence ID" value="MDA0185125.1"/>
    <property type="molecule type" value="Genomic_DNA"/>
</dbReference>
<dbReference type="PANTHER" id="PTHR42867">
    <property type="entry name" value="MEMBRANE PROTEIN-RELATED"/>
    <property type="match status" value="1"/>
</dbReference>
<dbReference type="AlphaFoldDB" id="A0A9X3NEA7"/>
<proteinExistence type="predicted"/>
<dbReference type="PANTHER" id="PTHR42867:SF1">
    <property type="entry name" value="MEMBRANE PROTEIN-RELATED"/>
    <property type="match status" value="1"/>
</dbReference>
<name>A0A9X3NEA7_9ACTN</name>
<dbReference type="InterPro" id="IPR010787">
    <property type="entry name" value="DUF1385"/>
</dbReference>
<dbReference type="Pfam" id="PF07136">
    <property type="entry name" value="DUF1385"/>
    <property type="match status" value="1"/>
</dbReference>
<accession>A0A9X3NEA7</accession>
<sequence>MPVPEDKLRLGGMALRNGLLVHGPSKWAVAIRADDGSIKVASGHKPRFTEADGIPGVRGLVRLAESFAVIPLVKKGLPEAKLAFENPAVIGVAAAASLTGTQIKRRLGGTKGELASALVGLAPAIFALRGGELAAYHGVEHKAIAAYEDDDADARDATKEHERCGSHLMAPMIAANVVGTLLLKKAMEKPTPLAGGVVSLAATAAAVEVFAWSERNIDSPVSKALKKPGYELQRAFGTREPDERQLEVGRAALDEILRAEDSN</sequence>
<dbReference type="Proteomes" id="UP001147653">
    <property type="component" value="Unassembled WGS sequence"/>
</dbReference>
<protein>
    <submittedName>
        <fullName evidence="1">DUF1385 domain-containing protein</fullName>
    </submittedName>
</protein>
<organism evidence="1 2">
    <name type="scientific">Solirubrobacter phytolaccae</name>
    <dbReference type="NCBI Taxonomy" id="1404360"/>
    <lineage>
        <taxon>Bacteria</taxon>
        <taxon>Bacillati</taxon>
        <taxon>Actinomycetota</taxon>
        <taxon>Thermoleophilia</taxon>
        <taxon>Solirubrobacterales</taxon>
        <taxon>Solirubrobacteraceae</taxon>
        <taxon>Solirubrobacter</taxon>
    </lineage>
</organism>
<evidence type="ECO:0000313" key="2">
    <source>
        <dbReference type="Proteomes" id="UP001147653"/>
    </source>
</evidence>
<dbReference type="RefSeq" id="WP_270029607.1">
    <property type="nucleotide sequence ID" value="NZ_JAPDDP010000099.1"/>
</dbReference>
<comment type="caution">
    <text evidence="1">The sequence shown here is derived from an EMBL/GenBank/DDBJ whole genome shotgun (WGS) entry which is preliminary data.</text>
</comment>
<evidence type="ECO:0000313" key="1">
    <source>
        <dbReference type="EMBL" id="MDA0185125.1"/>
    </source>
</evidence>
<gene>
    <name evidence="1" type="ORF">OJ997_32775</name>
</gene>
<keyword evidence="2" id="KW-1185">Reference proteome</keyword>
<reference evidence="1" key="1">
    <citation type="submission" date="2022-10" db="EMBL/GenBank/DDBJ databases">
        <title>The WGS of Solirubrobacter phytolaccae KCTC 29190.</title>
        <authorList>
            <person name="Jiang Z."/>
        </authorList>
    </citation>
    <scope>NUCLEOTIDE SEQUENCE</scope>
    <source>
        <strain evidence="1">KCTC 29190</strain>
    </source>
</reference>